<feature type="domain" description="Ribonucleotide reductase large subunit C-terminal" evidence="5">
    <location>
        <begin position="133"/>
        <end position="570"/>
    </location>
</feature>
<dbReference type="Pfam" id="PF02867">
    <property type="entry name" value="Ribonuc_red_lgC"/>
    <property type="match status" value="1"/>
</dbReference>
<dbReference type="GO" id="GO:0031419">
    <property type="term" value="F:cobalamin binding"/>
    <property type="evidence" value="ECO:0007669"/>
    <property type="project" value="UniProtKB-KW"/>
</dbReference>
<dbReference type="GO" id="GO:0004748">
    <property type="term" value="F:ribonucleoside-diphosphate reductase activity, thioredoxin disulfide as acceptor"/>
    <property type="evidence" value="ECO:0007669"/>
    <property type="project" value="TreeGrafter"/>
</dbReference>
<dbReference type="AlphaFoldDB" id="A0A2M8F1D3"/>
<evidence type="ECO:0000259" key="5">
    <source>
        <dbReference type="Pfam" id="PF02867"/>
    </source>
</evidence>
<accession>A0A2M8F1D3</accession>
<organism evidence="6 7">
    <name type="scientific">Candidatus Roizmanbacteria bacterium CG_4_9_14_0_2_um_filter_39_13</name>
    <dbReference type="NCBI Taxonomy" id="1974839"/>
    <lineage>
        <taxon>Bacteria</taxon>
        <taxon>Candidatus Roizmaniibacteriota</taxon>
    </lineage>
</organism>
<dbReference type="PRINTS" id="PR01183">
    <property type="entry name" value="RIBORDTASEM1"/>
</dbReference>
<evidence type="ECO:0000256" key="3">
    <source>
        <dbReference type="ARBA" id="ARBA00023002"/>
    </source>
</evidence>
<keyword evidence="4" id="KW-0170">Cobalt</keyword>
<evidence type="ECO:0000313" key="6">
    <source>
        <dbReference type="EMBL" id="PJC33094.1"/>
    </source>
</evidence>
<keyword evidence="2" id="KW-0846">Cobalamin</keyword>
<dbReference type="SUPFAM" id="SSF51998">
    <property type="entry name" value="PFL-like glycyl radical enzymes"/>
    <property type="match status" value="1"/>
</dbReference>
<evidence type="ECO:0000256" key="1">
    <source>
        <dbReference type="ARBA" id="ARBA00001922"/>
    </source>
</evidence>
<comment type="caution">
    <text evidence="6">The sequence shown here is derived from an EMBL/GenBank/DDBJ whole genome shotgun (WGS) entry which is preliminary data.</text>
</comment>
<sequence>MPEQGSFNSAPYCLSANIMQMLESQRIIDPGETSQQMLTRVTDTLFSPEAQFGTSPAEIAALKVQFASYVVDGYMIPGTPTLTNAGRRPESALSSCVVIPVDLRKRTESEQTIRSYYAQNMGSGFDLSPYDDPVGMITWLNQLAVNETATGAHDRYIGNMASLHITHPHIVDFINLKRRDGSFPHFNISIDISKEFMQAVSENGSFQLTDGAQVDANELFHTIAECTWLTGDPGILFLDRINDDNPIPAVGRYVTTPPCGEMGLAEGETCQFGYLNLNQFTSDDGQINYPLLAQVTTLTTRALDNAIEQSLSHYPTAISTTITAIKRKIGIGVCGLAEMLMKSRLPYDSEGARSLARDVLSFVNFISTKSSVELAGERGSCIAMFDRVQNRYFTEPFLEQKYACRPTNSVSADDWTGLADTIRTTGYLRNILTTALPPTGRASVILGVTSAIEPFFNIVDREGNIQPHIATFVRHAIPDIADQTLTDAKTNGTFQTLDYIPKPIRELLRTAQEISPMGHISMVGALAGTHGVVDEAASKTVNLPQSASVEDIKEIFLLAHNIGLKNIAVYRNKSKAGQPKEL</sequence>
<proteinExistence type="predicted"/>
<dbReference type="InterPro" id="IPR050862">
    <property type="entry name" value="RdRp_reductase_class-2"/>
</dbReference>
<evidence type="ECO:0000256" key="2">
    <source>
        <dbReference type="ARBA" id="ARBA00022628"/>
    </source>
</evidence>
<dbReference type="PANTHER" id="PTHR43371:SF1">
    <property type="entry name" value="RIBONUCLEOSIDE-DIPHOSPHATE REDUCTASE"/>
    <property type="match status" value="1"/>
</dbReference>
<keyword evidence="3" id="KW-0560">Oxidoreductase</keyword>
<evidence type="ECO:0000256" key="4">
    <source>
        <dbReference type="ARBA" id="ARBA00023285"/>
    </source>
</evidence>
<dbReference type="EMBL" id="PFSC01000054">
    <property type="protein sequence ID" value="PJC33094.1"/>
    <property type="molecule type" value="Genomic_DNA"/>
</dbReference>
<dbReference type="PANTHER" id="PTHR43371">
    <property type="entry name" value="VITAMIN B12-DEPENDENT RIBONUCLEOTIDE REDUCTASE"/>
    <property type="match status" value="1"/>
</dbReference>
<dbReference type="Gene3D" id="3.20.70.20">
    <property type="match status" value="1"/>
</dbReference>
<reference evidence="7" key="1">
    <citation type="submission" date="2017-09" db="EMBL/GenBank/DDBJ databases">
        <title>Depth-based differentiation of microbial function through sediment-hosted aquifers and enrichment of novel symbionts in the deep terrestrial subsurface.</title>
        <authorList>
            <person name="Probst A.J."/>
            <person name="Ladd B."/>
            <person name="Jarett J.K."/>
            <person name="Geller-Mcgrath D.E."/>
            <person name="Sieber C.M.K."/>
            <person name="Emerson J.B."/>
            <person name="Anantharaman K."/>
            <person name="Thomas B.C."/>
            <person name="Malmstrom R."/>
            <person name="Stieglmeier M."/>
            <person name="Klingl A."/>
            <person name="Woyke T."/>
            <person name="Ryan C.M."/>
            <person name="Banfield J.F."/>
        </authorList>
    </citation>
    <scope>NUCLEOTIDE SEQUENCE [LARGE SCALE GENOMIC DNA]</scope>
</reference>
<name>A0A2M8F1D3_9BACT</name>
<evidence type="ECO:0000313" key="7">
    <source>
        <dbReference type="Proteomes" id="UP000231383"/>
    </source>
</evidence>
<gene>
    <name evidence="6" type="ORF">CO051_02045</name>
</gene>
<dbReference type="InterPro" id="IPR000788">
    <property type="entry name" value="RNR_lg_C"/>
</dbReference>
<protein>
    <recommendedName>
        <fullName evidence="5">Ribonucleotide reductase large subunit C-terminal domain-containing protein</fullName>
    </recommendedName>
</protein>
<comment type="cofactor">
    <cofactor evidence="1">
        <name>adenosylcob(III)alamin</name>
        <dbReference type="ChEBI" id="CHEBI:18408"/>
    </cofactor>
</comment>
<dbReference type="Proteomes" id="UP000231383">
    <property type="component" value="Unassembled WGS sequence"/>
</dbReference>